<feature type="region of interest" description="Disordered" evidence="1">
    <location>
        <begin position="129"/>
        <end position="267"/>
    </location>
</feature>
<sequence>MPTDFVQRLCKPKKDKYCGTAATDFIVSENYNEKERLQLWNKSSKISTFTTLNEDNNDLKKRRKNENTLKITNKSTISLHIAAYENSTEAAGSNLSHNENIEGLKKEKFGLIKKQCFTKCLKIRNPFEFPRQQNGNQRNESEGMQFSASQQLLRSQPSTFSQQNGNSAEHQIPLGSGTARKGLRLTMSQNSSRRGGARRQRAVLDDDDGASSVAGSVPGTQSSSVYNGGFDDPVRDEVIAELFGDERGDLDEDDEAGEDLFGDDMER</sequence>
<dbReference type="WBParaSite" id="PDA_v2.g19749.t1">
    <property type="protein sequence ID" value="PDA_v2.g19749.t1"/>
    <property type="gene ID" value="PDA_v2.g19749"/>
</dbReference>
<evidence type="ECO:0000313" key="3">
    <source>
        <dbReference type="WBParaSite" id="PDA_v2.g19749.t1"/>
    </source>
</evidence>
<evidence type="ECO:0000256" key="1">
    <source>
        <dbReference type="SAM" id="MobiDB-lite"/>
    </source>
</evidence>
<evidence type="ECO:0000313" key="2">
    <source>
        <dbReference type="Proteomes" id="UP000887578"/>
    </source>
</evidence>
<feature type="compositionally biased region" description="Acidic residues" evidence="1">
    <location>
        <begin position="248"/>
        <end position="267"/>
    </location>
</feature>
<proteinExistence type="predicted"/>
<organism evidence="2 3">
    <name type="scientific">Panagrolaimus davidi</name>
    <dbReference type="NCBI Taxonomy" id="227884"/>
    <lineage>
        <taxon>Eukaryota</taxon>
        <taxon>Metazoa</taxon>
        <taxon>Ecdysozoa</taxon>
        <taxon>Nematoda</taxon>
        <taxon>Chromadorea</taxon>
        <taxon>Rhabditida</taxon>
        <taxon>Tylenchina</taxon>
        <taxon>Panagrolaimomorpha</taxon>
        <taxon>Panagrolaimoidea</taxon>
        <taxon>Panagrolaimidae</taxon>
        <taxon>Panagrolaimus</taxon>
    </lineage>
</organism>
<dbReference type="AlphaFoldDB" id="A0A914PNX1"/>
<name>A0A914PNX1_9BILA</name>
<keyword evidence="2" id="KW-1185">Reference proteome</keyword>
<protein>
    <submittedName>
        <fullName evidence="3">Uncharacterized protein</fullName>
    </submittedName>
</protein>
<feature type="compositionally biased region" description="Polar residues" evidence="1">
    <location>
        <begin position="131"/>
        <end position="169"/>
    </location>
</feature>
<accession>A0A914PNX1</accession>
<dbReference type="Proteomes" id="UP000887578">
    <property type="component" value="Unplaced"/>
</dbReference>
<reference evidence="3" key="1">
    <citation type="submission" date="2022-11" db="UniProtKB">
        <authorList>
            <consortium name="WormBaseParasite"/>
        </authorList>
    </citation>
    <scope>IDENTIFICATION</scope>
</reference>